<evidence type="ECO:0000256" key="1">
    <source>
        <dbReference type="SAM" id="MobiDB-lite"/>
    </source>
</evidence>
<feature type="region of interest" description="Disordered" evidence="1">
    <location>
        <begin position="34"/>
        <end position="80"/>
    </location>
</feature>
<dbReference type="EMBL" id="AP014960">
    <property type="protein sequence ID" value="BAS87643.1"/>
    <property type="molecule type" value="Genomic_DNA"/>
</dbReference>
<reference evidence="2 3" key="2">
    <citation type="journal article" date="2013" name="Plant Cell Physiol.">
        <title>Rice Annotation Project Database (RAP-DB): an integrative and interactive database for rice genomics.</title>
        <authorList>
            <person name="Sakai H."/>
            <person name="Lee S.S."/>
            <person name="Tanaka T."/>
            <person name="Numa H."/>
            <person name="Kim J."/>
            <person name="Kawahara Y."/>
            <person name="Wakimoto H."/>
            <person name="Yang C.C."/>
            <person name="Iwamoto M."/>
            <person name="Abe T."/>
            <person name="Yamada Y."/>
            <person name="Muto A."/>
            <person name="Inokuchi H."/>
            <person name="Ikemura T."/>
            <person name="Matsumoto T."/>
            <person name="Sasaki T."/>
            <person name="Itoh T."/>
        </authorList>
    </citation>
    <scope>NUCLEOTIDE SEQUENCE [LARGE SCALE GENOMIC DNA]</scope>
    <source>
        <strain evidence="3">cv. Nipponbare</strain>
    </source>
</reference>
<sequence length="80" mass="8611">MGSGGPDDSTPLGLIVVGGFGWGRHVAGFLSLVRGGGAAPPASRRLSAGPRPDRSGERRRRRGMRTGERRGPLHWCRHRQ</sequence>
<protein>
    <submittedName>
        <fullName evidence="2">Os04g0119601 protein</fullName>
    </submittedName>
</protein>
<reference evidence="3" key="1">
    <citation type="journal article" date="2005" name="Nature">
        <title>The map-based sequence of the rice genome.</title>
        <authorList>
            <consortium name="International rice genome sequencing project (IRGSP)"/>
            <person name="Matsumoto T."/>
            <person name="Wu J."/>
            <person name="Kanamori H."/>
            <person name="Katayose Y."/>
            <person name="Fujisawa M."/>
            <person name="Namiki N."/>
            <person name="Mizuno H."/>
            <person name="Yamamoto K."/>
            <person name="Antonio B.A."/>
            <person name="Baba T."/>
            <person name="Sakata K."/>
            <person name="Nagamura Y."/>
            <person name="Aoki H."/>
            <person name="Arikawa K."/>
            <person name="Arita K."/>
            <person name="Bito T."/>
            <person name="Chiden Y."/>
            <person name="Fujitsuka N."/>
            <person name="Fukunaka R."/>
            <person name="Hamada M."/>
            <person name="Harada C."/>
            <person name="Hayashi A."/>
            <person name="Hijishita S."/>
            <person name="Honda M."/>
            <person name="Hosokawa S."/>
            <person name="Ichikawa Y."/>
            <person name="Idonuma A."/>
            <person name="Iijima M."/>
            <person name="Ikeda M."/>
            <person name="Ikeno M."/>
            <person name="Ito K."/>
            <person name="Ito S."/>
            <person name="Ito T."/>
            <person name="Ito Y."/>
            <person name="Ito Y."/>
            <person name="Iwabuchi A."/>
            <person name="Kamiya K."/>
            <person name="Karasawa W."/>
            <person name="Kurita K."/>
            <person name="Katagiri S."/>
            <person name="Kikuta A."/>
            <person name="Kobayashi H."/>
            <person name="Kobayashi N."/>
            <person name="Machita K."/>
            <person name="Maehara T."/>
            <person name="Masukawa M."/>
            <person name="Mizubayashi T."/>
            <person name="Mukai Y."/>
            <person name="Nagasaki H."/>
            <person name="Nagata Y."/>
            <person name="Naito S."/>
            <person name="Nakashima M."/>
            <person name="Nakama Y."/>
            <person name="Nakamichi Y."/>
            <person name="Nakamura M."/>
            <person name="Meguro A."/>
            <person name="Negishi M."/>
            <person name="Ohta I."/>
            <person name="Ohta T."/>
            <person name="Okamoto M."/>
            <person name="Ono N."/>
            <person name="Saji S."/>
            <person name="Sakaguchi M."/>
            <person name="Sakai K."/>
            <person name="Shibata M."/>
            <person name="Shimokawa T."/>
            <person name="Song J."/>
            <person name="Takazaki Y."/>
            <person name="Terasawa K."/>
            <person name="Tsugane M."/>
            <person name="Tsuji K."/>
            <person name="Ueda S."/>
            <person name="Waki K."/>
            <person name="Yamagata H."/>
            <person name="Yamamoto M."/>
            <person name="Yamamoto S."/>
            <person name="Yamane H."/>
            <person name="Yoshiki S."/>
            <person name="Yoshihara R."/>
            <person name="Yukawa K."/>
            <person name="Zhong H."/>
            <person name="Yano M."/>
            <person name="Yuan Q."/>
            <person name="Ouyang S."/>
            <person name="Liu J."/>
            <person name="Jones K.M."/>
            <person name="Gansberger K."/>
            <person name="Moffat K."/>
            <person name="Hill J."/>
            <person name="Bera J."/>
            <person name="Fadrosh D."/>
            <person name="Jin S."/>
            <person name="Johri S."/>
            <person name="Kim M."/>
            <person name="Overton L."/>
            <person name="Reardon M."/>
            <person name="Tsitrin T."/>
            <person name="Vuong H."/>
            <person name="Weaver B."/>
            <person name="Ciecko A."/>
            <person name="Tallon L."/>
            <person name="Jackson J."/>
            <person name="Pai G."/>
            <person name="Aken S.V."/>
            <person name="Utterback T."/>
            <person name="Reidmuller S."/>
            <person name="Feldblyum T."/>
            <person name="Hsiao J."/>
            <person name="Zismann V."/>
            <person name="Iobst S."/>
            <person name="de Vazeille A.R."/>
            <person name="Buell C.R."/>
            <person name="Ying K."/>
            <person name="Li Y."/>
            <person name="Lu T."/>
            <person name="Huang Y."/>
            <person name="Zhao Q."/>
            <person name="Feng Q."/>
            <person name="Zhang L."/>
            <person name="Zhu J."/>
            <person name="Weng Q."/>
            <person name="Mu J."/>
            <person name="Lu Y."/>
            <person name="Fan D."/>
            <person name="Liu Y."/>
            <person name="Guan J."/>
            <person name="Zhang Y."/>
            <person name="Yu S."/>
            <person name="Liu X."/>
            <person name="Zhang Y."/>
            <person name="Hong G."/>
            <person name="Han B."/>
            <person name="Choisne N."/>
            <person name="Demange N."/>
            <person name="Orjeda G."/>
            <person name="Samain S."/>
            <person name="Cattolico L."/>
            <person name="Pelletier E."/>
            <person name="Couloux A."/>
            <person name="Segurens B."/>
            <person name="Wincker P."/>
            <person name="D'Hont A."/>
            <person name="Scarpelli C."/>
            <person name="Weissenbach J."/>
            <person name="Salanoubat M."/>
            <person name="Quetier F."/>
            <person name="Yu Y."/>
            <person name="Kim H.R."/>
            <person name="Rambo T."/>
            <person name="Currie J."/>
            <person name="Collura K."/>
            <person name="Luo M."/>
            <person name="Yang T."/>
            <person name="Ammiraju J.S.S."/>
            <person name="Engler F."/>
            <person name="Soderlund C."/>
            <person name="Wing R.A."/>
            <person name="Palmer L.E."/>
            <person name="de la Bastide M."/>
            <person name="Spiegel L."/>
            <person name="Nascimento L."/>
            <person name="Zutavern T."/>
            <person name="O'Shaughnessy A."/>
            <person name="Dike S."/>
            <person name="Dedhia N."/>
            <person name="Preston R."/>
            <person name="Balija V."/>
            <person name="McCombie W.R."/>
            <person name="Chow T."/>
            <person name="Chen H."/>
            <person name="Chung M."/>
            <person name="Chen C."/>
            <person name="Shaw J."/>
            <person name="Wu H."/>
            <person name="Hsiao K."/>
            <person name="Chao Y."/>
            <person name="Chu M."/>
            <person name="Cheng C."/>
            <person name="Hour A."/>
            <person name="Lee P."/>
            <person name="Lin S."/>
            <person name="Lin Y."/>
            <person name="Liou J."/>
            <person name="Liu S."/>
            <person name="Hsing Y."/>
            <person name="Raghuvanshi S."/>
            <person name="Mohanty A."/>
            <person name="Bharti A.K."/>
            <person name="Gaur A."/>
            <person name="Gupta V."/>
            <person name="Kumar D."/>
            <person name="Ravi V."/>
            <person name="Vij S."/>
            <person name="Kapur A."/>
            <person name="Khurana P."/>
            <person name="Khurana P."/>
            <person name="Khurana J.P."/>
            <person name="Tyagi A.K."/>
            <person name="Gaikwad K."/>
            <person name="Singh A."/>
            <person name="Dalal V."/>
            <person name="Srivastava S."/>
            <person name="Dixit A."/>
            <person name="Pal A.K."/>
            <person name="Ghazi I.A."/>
            <person name="Yadav M."/>
            <person name="Pandit A."/>
            <person name="Bhargava A."/>
            <person name="Sureshbabu K."/>
            <person name="Batra K."/>
            <person name="Sharma T.R."/>
            <person name="Mohapatra T."/>
            <person name="Singh N.K."/>
            <person name="Messing J."/>
            <person name="Nelson A.B."/>
            <person name="Fuks G."/>
            <person name="Kavchok S."/>
            <person name="Keizer G."/>
            <person name="Linton E."/>
            <person name="Llaca V."/>
            <person name="Song R."/>
            <person name="Tanyolac B."/>
            <person name="Young S."/>
            <person name="Ho-Il K."/>
            <person name="Hahn J.H."/>
            <person name="Sangsakoo G."/>
            <person name="Vanavichit A."/>
            <person name="de Mattos Luiz.A.T."/>
            <person name="Zimmer P.D."/>
            <person name="Malone G."/>
            <person name="Dellagostin O."/>
            <person name="de Oliveira A.C."/>
            <person name="Bevan M."/>
            <person name="Bancroft I."/>
            <person name="Minx P."/>
            <person name="Cordum H."/>
            <person name="Wilson R."/>
            <person name="Cheng Z."/>
            <person name="Jin W."/>
            <person name="Jiang J."/>
            <person name="Leong S.A."/>
            <person name="Iwama H."/>
            <person name="Gojobori T."/>
            <person name="Itoh T."/>
            <person name="Niimura Y."/>
            <person name="Fujii Y."/>
            <person name="Habara T."/>
            <person name="Sakai H."/>
            <person name="Sato Y."/>
            <person name="Wilson G."/>
            <person name="Kumar K."/>
            <person name="McCouch S."/>
            <person name="Juretic N."/>
            <person name="Hoen D."/>
            <person name="Wright S."/>
            <person name="Bruskiewich R."/>
            <person name="Bureau T."/>
            <person name="Miyao A."/>
            <person name="Hirochika H."/>
            <person name="Nishikawa T."/>
            <person name="Kadowaki K."/>
            <person name="Sugiura M."/>
            <person name="Burr B."/>
            <person name="Sasaki T."/>
        </authorList>
    </citation>
    <scope>NUCLEOTIDE SEQUENCE [LARGE SCALE GENOMIC DNA]</scope>
    <source>
        <strain evidence="3">cv. Nipponbare</strain>
    </source>
</reference>
<dbReference type="PaxDb" id="39947-A0A0P0W690"/>
<gene>
    <name evidence="2" type="ordered locus">Os04g0119601</name>
    <name evidence="2" type="ORF">OSNPB_040119601</name>
</gene>
<accession>A0A0P0W690</accession>
<reference evidence="2 3" key="3">
    <citation type="journal article" date="2013" name="Rice">
        <title>Improvement of the Oryza sativa Nipponbare reference genome using next generation sequence and optical map data.</title>
        <authorList>
            <person name="Kawahara Y."/>
            <person name="de la Bastide M."/>
            <person name="Hamilton J.P."/>
            <person name="Kanamori H."/>
            <person name="McCombie W.R."/>
            <person name="Ouyang S."/>
            <person name="Schwartz D.C."/>
            <person name="Tanaka T."/>
            <person name="Wu J."/>
            <person name="Zhou S."/>
            <person name="Childs K.L."/>
            <person name="Davidson R.M."/>
            <person name="Lin H."/>
            <person name="Quesada-Ocampo L."/>
            <person name="Vaillancourt B."/>
            <person name="Sakai H."/>
            <person name="Lee S.S."/>
            <person name="Kim J."/>
            <person name="Numa H."/>
            <person name="Itoh T."/>
            <person name="Buell C.R."/>
            <person name="Matsumoto T."/>
        </authorList>
    </citation>
    <scope>NUCLEOTIDE SEQUENCE [LARGE SCALE GENOMIC DNA]</scope>
    <source>
        <strain evidence="3">cv. Nipponbare</strain>
    </source>
</reference>
<organism evidence="2 3">
    <name type="scientific">Oryza sativa subsp. japonica</name>
    <name type="common">Rice</name>
    <dbReference type="NCBI Taxonomy" id="39947"/>
    <lineage>
        <taxon>Eukaryota</taxon>
        <taxon>Viridiplantae</taxon>
        <taxon>Streptophyta</taxon>
        <taxon>Embryophyta</taxon>
        <taxon>Tracheophyta</taxon>
        <taxon>Spermatophyta</taxon>
        <taxon>Magnoliopsida</taxon>
        <taxon>Liliopsida</taxon>
        <taxon>Poales</taxon>
        <taxon>Poaceae</taxon>
        <taxon>BOP clade</taxon>
        <taxon>Oryzoideae</taxon>
        <taxon>Oryzeae</taxon>
        <taxon>Oryzinae</taxon>
        <taxon>Oryza</taxon>
        <taxon>Oryza sativa</taxon>
    </lineage>
</organism>
<dbReference type="AlphaFoldDB" id="A0A0P0W690"/>
<evidence type="ECO:0000313" key="3">
    <source>
        <dbReference type="Proteomes" id="UP000059680"/>
    </source>
</evidence>
<evidence type="ECO:0000313" key="2">
    <source>
        <dbReference type="EMBL" id="BAS87643.1"/>
    </source>
</evidence>
<proteinExistence type="predicted"/>
<dbReference type="InParanoid" id="A0A0P0W690"/>
<name>A0A0P0W690_ORYSJ</name>
<keyword evidence="3" id="KW-1185">Reference proteome</keyword>
<dbReference type="Proteomes" id="UP000059680">
    <property type="component" value="Chromosome 4"/>
</dbReference>